<dbReference type="PROSITE" id="PS01136">
    <property type="entry name" value="UPF0034"/>
    <property type="match status" value="1"/>
</dbReference>
<dbReference type="Pfam" id="PF05175">
    <property type="entry name" value="MTS"/>
    <property type="match status" value="1"/>
</dbReference>
<dbReference type="GO" id="GO:0017150">
    <property type="term" value="F:tRNA dihydrouridine synthase activity"/>
    <property type="evidence" value="ECO:0007669"/>
    <property type="project" value="InterPro"/>
</dbReference>
<keyword evidence="10" id="KW-0808">Transferase</keyword>
<gene>
    <name evidence="10" type="primary">Mettl5</name>
    <name evidence="10" type="ORF">Tcan_06876</name>
</gene>
<evidence type="ECO:0000259" key="8">
    <source>
        <dbReference type="Pfam" id="PF01207"/>
    </source>
</evidence>
<keyword evidence="10" id="KW-0489">Methyltransferase</keyword>
<proteinExistence type="inferred from homology"/>
<keyword evidence="11" id="KW-1185">Reference proteome</keyword>
<dbReference type="CDD" id="cd02801">
    <property type="entry name" value="DUS_like_FMN"/>
    <property type="match status" value="1"/>
</dbReference>
<keyword evidence="5" id="KW-0819">tRNA processing</keyword>
<evidence type="ECO:0000259" key="9">
    <source>
        <dbReference type="Pfam" id="PF05175"/>
    </source>
</evidence>
<evidence type="ECO:0000313" key="10">
    <source>
        <dbReference type="EMBL" id="KHN77427.1"/>
    </source>
</evidence>
<dbReference type="InterPro" id="IPR029063">
    <property type="entry name" value="SAM-dependent_MTases_sf"/>
</dbReference>
<dbReference type="InterPro" id="IPR002052">
    <property type="entry name" value="DNA_methylase_N6_adenine_CS"/>
</dbReference>
<dbReference type="GO" id="GO:0008988">
    <property type="term" value="F:rRNA (adenine-N6-)-methyltransferase activity"/>
    <property type="evidence" value="ECO:0007669"/>
    <property type="project" value="TreeGrafter"/>
</dbReference>
<keyword evidence="3" id="KW-0285">Flavoprotein</keyword>
<dbReference type="GO" id="GO:0050660">
    <property type="term" value="F:flavin adenine dinucleotide binding"/>
    <property type="evidence" value="ECO:0007669"/>
    <property type="project" value="InterPro"/>
</dbReference>
<evidence type="ECO:0000256" key="2">
    <source>
        <dbReference type="ARBA" id="ARBA00009741"/>
    </source>
</evidence>
<name>A0A0B2V7I8_TOXCA</name>
<evidence type="ECO:0000313" key="11">
    <source>
        <dbReference type="Proteomes" id="UP000031036"/>
    </source>
</evidence>
<dbReference type="PANTHER" id="PTHR23290:SF0">
    <property type="entry name" value="RRNA N6-ADENOSINE-METHYLTRANSFERASE METTL5"/>
    <property type="match status" value="1"/>
</dbReference>
<dbReference type="GO" id="GO:0003676">
    <property type="term" value="F:nucleic acid binding"/>
    <property type="evidence" value="ECO:0007669"/>
    <property type="project" value="InterPro"/>
</dbReference>
<dbReference type="Proteomes" id="UP000031036">
    <property type="component" value="Unassembled WGS sequence"/>
</dbReference>
<dbReference type="Gene3D" id="3.20.20.70">
    <property type="entry name" value="Aldolase class I"/>
    <property type="match status" value="1"/>
</dbReference>
<dbReference type="InterPro" id="IPR051720">
    <property type="entry name" value="rRNA_MeTrfase/Polyamine_Synth"/>
</dbReference>
<dbReference type="PROSITE" id="PS00092">
    <property type="entry name" value="N6_MTASE"/>
    <property type="match status" value="1"/>
</dbReference>
<dbReference type="AlphaFoldDB" id="A0A0B2V7I8"/>
<evidence type="ECO:0000256" key="5">
    <source>
        <dbReference type="ARBA" id="ARBA00022694"/>
    </source>
</evidence>
<accession>A0A0B2V7I8</accession>
<comment type="caution">
    <text evidence="10">The sequence shown here is derived from an EMBL/GenBank/DDBJ whole genome shotgun (WGS) entry which is preliminary data.</text>
</comment>
<dbReference type="InterPro" id="IPR013785">
    <property type="entry name" value="Aldolase_TIM"/>
</dbReference>
<dbReference type="SUPFAM" id="SSF53335">
    <property type="entry name" value="S-adenosyl-L-methionine-dependent methyltransferases"/>
    <property type="match status" value="1"/>
</dbReference>
<sequence>MRRFKKQKHFQWFLSELETFSEPKQCLEQYATSPELAVAILDAVADDGQIEGCCVADLGCGCGILALAAAQLGASYCLGVDIDDDVLAICQRNVASSELNGVVELVQLDVTKSAIVLRPIFDTVIMNPPFGTKNNAGIDIKFVEAALSLVVDEGCVYSLHKTATRNYIMKSAKRLNVEAECVAELRWNLPATYKHHRKVSVDIDVDLMAINDDESILDEHLMGERSCCLSKWTQCVYDRNTRNDRCIVDVVEDCRRFGIEHVPIFVAAPMVRYSKLPFRSLVRLYSAHLVYTPMIYANNFIMSEQCRSAEFTTSANDSPTIVQFASSDPVEFATATEFVQRFCSGVDLNCGCPKRDVIRKGFGSSLLSQPERIADIIAHTRRRISDPEFTELHQEPPKRAVSSHLLGQQCGHVDSRQQQTAIMMFSGLPNASQLWQRFKHGVLDRDAETDSAIDSAIVSGSYKFPQREIDEVFKYQPIH</sequence>
<keyword evidence="6" id="KW-0560">Oxidoreductase</keyword>
<feature type="domain" description="DUS-like FMN-binding" evidence="8">
    <location>
        <begin position="267"/>
        <end position="387"/>
    </location>
</feature>
<keyword evidence="4" id="KW-0288">FMN</keyword>
<dbReference type="STRING" id="6265.A0A0B2V7I8"/>
<comment type="cofactor">
    <cofactor evidence="1">
        <name>FMN</name>
        <dbReference type="ChEBI" id="CHEBI:58210"/>
    </cofactor>
</comment>
<evidence type="ECO:0000256" key="1">
    <source>
        <dbReference type="ARBA" id="ARBA00001917"/>
    </source>
</evidence>
<evidence type="ECO:0000256" key="3">
    <source>
        <dbReference type="ARBA" id="ARBA00022630"/>
    </source>
</evidence>
<evidence type="ECO:0000256" key="4">
    <source>
        <dbReference type="ARBA" id="ARBA00022643"/>
    </source>
</evidence>
<feature type="domain" description="Methyltransferase small" evidence="9">
    <location>
        <begin position="55"/>
        <end position="155"/>
    </location>
</feature>
<evidence type="ECO:0000256" key="7">
    <source>
        <dbReference type="ARBA" id="ARBA00041374"/>
    </source>
</evidence>
<reference evidence="10 11" key="1">
    <citation type="submission" date="2014-11" db="EMBL/GenBank/DDBJ databases">
        <title>Genetic blueprint of the zoonotic pathogen Toxocara canis.</title>
        <authorList>
            <person name="Zhu X.-Q."/>
            <person name="Korhonen P.K."/>
            <person name="Cai H."/>
            <person name="Young N.D."/>
            <person name="Nejsum P."/>
            <person name="von Samson-Himmelstjerna G."/>
            <person name="Boag P.R."/>
            <person name="Tan P."/>
            <person name="Li Q."/>
            <person name="Min J."/>
            <person name="Yang Y."/>
            <person name="Wang X."/>
            <person name="Fang X."/>
            <person name="Hall R.S."/>
            <person name="Hofmann A."/>
            <person name="Sternberg P.W."/>
            <person name="Jex A.R."/>
            <person name="Gasser R.B."/>
        </authorList>
    </citation>
    <scope>NUCLEOTIDE SEQUENCE [LARGE SCALE GENOMIC DNA]</scope>
    <source>
        <strain evidence="10">PN_DK_2014</strain>
    </source>
</reference>
<dbReference type="EMBL" id="JPKZ01002286">
    <property type="protein sequence ID" value="KHN77427.1"/>
    <property type="molecule type" value="Genomic_DNA"/>
</dbReference>
<comment type="similarity">
    <text evidence="2">Belongs to the methyltransferase superfamily. PrmA family.</text>
</comment>
<dbReference type="PANTHER" id="PTHR23290">
    <property type="entry name" value="RRNA N6-ADENOSINE-METHYLTRANSFERASE METTL5"/>
    <property type="match status" value="1"/>
</dbReference>
<dbReference type="InterPro" id="IPR007848">
    <property type="entry name" value="Small_mtfrase_dom"/>
</dbReference>
<dbReference type="CDD" id="cd02440">
    <property type="entry name" value="AdoMet_MTases"/>
    <property type="match status" value="1"/>
</dbReference>
<dbReference type="InterPro" id="IPR018517">
    <property type="entry name" value="tRNA_hU_synthase_CS"/>
</dbReference>
<dbReference type="Gene3D" id="3.40.50.150">
    <property type="entry name" value="Vaccinia Virus protein VP39"/>
    <property type="match status" value="1"/>
</dbReference>
<dbReference type="SUPFAM" id="SSF51395">
    <property type="entry name" value="FMN-linked oxidoreductases"/>
    <property type="match status" value="1"/>
</dbReference>
<dbReference type="OrthoDB" id="419617at2759"/>
<protein>
    <recommendedName>
        <fullName evidence="7">Methyltransferase-like protein 5</fullName>
    </recommendedName>
</protein>
<evidence type="ECO:0000256" key="6">
    <source>
        <dbReference type="ARBA" id="ARBA00023002"/>
    </source>
</evidence>
<organism evidence="10 11">
    <name type="scientific">Toxocara canis</name>
    <name type="common">Canine roundworm</name>
    <dbReference type="NCBI Taxonomy" id="6265"/>
    <lineage>
        <taxon>Eukaryota</taxon>
        <taxon>Metazoa</taxon>
        <taxon>Ecdysozoa</taxon>
        <taxon>Nematoda</taxon>
        <taxon>Chromadorea</taxon>
        <taxon>Rhabditida</taxon>
        <taxon>Spirurina</taxon>
        <taxon>Ascaridomorpha</taxon>
        <taxon>Ascaridoidea</taxon>
        <taxon>Toxocaridae</taxon>
        <taxon>Toxocara</taxon>
    </lineage>
</organism>
<dbReference type="InterPro" id="IPR035587">
    <property type="entry name" value="DUS-like_FMN-bd"/>
</dbReference>
<dbReference type="Pfam" id="PF01207">
    <property type="entry name" value="Dus"/>
    <property type="match status" value="1"/>
</dbReference>